<dbReference type="Pfam" id="PF03659">
    <property type="entry name" value="Glyco_hydro_71"/>
    <property type="match status" value="1"/>
</dbReference>
<keyword evidence="1" id="KW-0732">Signal</keyword>
<dbReference type="GO" id="GO:0051118">
    <property type="term" value="F:glucan endo-1,3-alpha-glucosidase activity"/>
    <property type="evidence" value="ECO:0007669"/>
    <property type="project" value="InterPro"/>
</dbReference>
<accession>A0A9P4QD40</accession>
<keyword evidence="2" id="KW-0378">Hydrolase</keyword>
<keyword evidence="3" id="KW-1185">Reference proteome</keyword>
<dbReference type="CDD" id="cd11577">
    <property type="entry name" value="GH71"/>
    <property type="match status" value="1"/>
</dbReference>
<reference evidence="2" key="1">
    <citation type="journal article" date="2020" name="Stud. Mycol.">
        <title>101 Dothideomycetes genomes: a test case for predicting lifestyles and emergence of pathogens.</title>
        <authorList>
            <person name="Haridas S."/>
            <person name="Albert R."/>
            <person name="Binder M."/>
            <person name="Bloem J."/>
            <person name="Labutti K."/>
            <person name="Salamov A."/>
            <person name="Andreopoulos B."/>
            <person name="Baker S."/>
            <person name="Barry K."/>
            <person name="Bills G."/>
            <person name="Bluhm B."/>
            <person name="Cannon C."/>
            <person name="Castanera R."/>
            <person name="Culley D."/>
            <person name="Daum C."/>
            <person name="Ezra D."/>
            <person name="Gonzalez J."/>
            <person name="Henrissat B."/>
            <person name="Kuo A."/>
            <person name="Liang C."/>
            <person name="Lipzen A."/>
            <person name="Lutzoni F."/>
            <person name="Magnuson J."/>
            <person name="Mondo S."/>
            <person name="Nolan M."/>
            <person name="Ohm R."/>
            <person name="Pangilinan J."/>
            <person name="Park H.-J."/>
            <person name="Ramirez L."/>
            <person name="Alfaro M."/>
            <person name="Sun H."/>
            <person name="Tritt A."/>
            <person name="Yoshinaga Y."/>
            <person name="Zwiers L.-H."/>
            <person name="Turgeon B."/>
            <person name="Goodwin S."/>
            <person name="Spatafora J."/>
            <person name="Crous P."/>
            <person name="Grigoriev I."/>
        </authorList>
    </citation>
    <scope>NUCLEOTIDE SEQUENCE</scope>
    <source>
        <strain evidence="2">CBS 116435</strain>
    </source>
</reference>
<organism evidence="2 3">
    <name type="scientific">Polychaeton citri CBS 116435</name>
    <dbReference type="NCBI Taxonomy" id="1314669"/>
    <lineage>
        <taxon>Eukaryota</taxon>
        <taxon>Fungi</taxon>
        <taxon>Dikarya</taxon>
        <taxon>Ascomycota</taxon>
        <taxon>Pezizomycotina</taxon>
        <taxon>Dothideomycetes</taxon>
        <taxon>Dothideomycetidae</taxon>
        <taxon>Capnodiales</taxon>
        <taxon>Capnodiaceae</taxon>
        <taxon>Polychaeton</taxon>
    </lineage>
</organism>
<sequence>MFSVVAVLLATARCVHSKAVLAHFMIANSVGFDLSRWESDITLAQQAHIDAFALNMDSNSGMQDQITLAFNAANNQGFKLVFSFNYLGAGPWSQDSVISLLQQYVTDGAYYHYGPGNQPFVSTFEGPDNAEDWVSIKQQKGCFFVPGWSSKGAAAAASLADGVADGLFNWQAWPYGNNEMTTDPDNHYVFNLNGRPYMMAVSPWFYTNLPAFSKNWFLKTDDLWYQRWQQNLQIDPEFVEIITWNDFGESHYIAPYNDNVNALFSSAPFNDAKDHPHTGFLAALPYSIDRYIDGGAPALDTETLSFWYRLQPKSACSDGGTIINNGDNPTSYTTPETVSVDSIFYTALLVGSADITFTIGGVNQVGDWDSTPSGGTGLYYGSVPFNSQLGDVTVTVSRDGAALLQQSGAAIAGDCAGGSENWNVWTGSV</sequence>
<gene>
    <name evidence="2" type="ORF">K431DRAFT_221399</name>
</gene>
<name>A0A9P4QD40_9PEZI</name>
<evidence type="ECO:0000313" key="2">
    <source>
        <dbReference type="EMBL" id="KAF2722751.1"/>
    </source>
</evidence>
<feature type="chain" id="PRO_5040122787" evidence="1">
    <location>
        <begin position="18"/>
        <end position="429"/>
    </location>
</feature>
<dbReference type="Proteomes" id="UP000799441">
    <property type="component" value="Unassembled WGS sequence"/>
</dbReference>
<evidence type="ECO:0000313" key="3">
    <source>
        <dbReference type="Proteomes" id="UP000799441"/>
    </source>
</evidence>
<dbReference type="InterPro" id="IPR005197">
    <property type="entry name" value="Glyco_hydro_71"/>
</dbReference>
<dbReference type="EMBL" id="MU003780">
    <property type="protein sequence ID" value="KAF2722751.1"/>
    <property type="molecule type" value="Genomic_DNA"/>
</dbReference>
<dbReference type="AlphaFoldDB" id="A0A9P4QD40"/>
<protein>
    <submittedName>
        <fullName evidence="2">Glycoside hydrolase family 71 protein</fullName>
    </submittedName>
</protein>
<feature type="signal peptide" evidence="1">
    <location>
        <begin position="1"/>
        <end position="17"/>
    </location>
</feature>
<comment type="caution">
    <text evidence="2">The sequence shown here is derived from an EMBL/GenBank/DDBJ whole genome shotgun (WGS) entry which is preliminary data.</text>
</comment>
<evidence type="ECO:0000256" key="1">
    <source>
        <dbReference type="SAM" id="SignalP"/>
    </source>
</evidence>
<dbReference type="Gene3D" id="3.20.20.80">
    <property type="entry name" value="Glycosidases"/>
    <property type="match status" value="1"/>
</dbReference>
<proteinExistence type="predicted"/>
<dbReference type="OrthoDB" id="3257981at2759"/>